<protein>
    <submittedName>
        <fullName evidence="1">Uncharacterized protein</fullName>
    </submittedName>
</protein>
<name>A0ABD2CS64_VESMC</name>
<comment type="caution">
    <text evidence="1">The sequence shown here is derived from an EMBL/GenBank/DDBJ whole genome shotgun (WGS) entry which is preliminary data.</text>
</comment>
<organism evidence="1 2">
    <name type="scientific">Vespula maculifrons</name>
    <name type="common">Eastern yellow jacket</name>
    <name type="synonym">Wasp</name>
    <dbReference type="NCBI Taxonomy" id="7453"/>
    <lineage>
        <taxon>Eukaryota</taxon>
        <taxon>Metazoa</taxon>
        <taxon>Ecdysozoa</taxon>
        <taxon>Arthropoda</taxon>
        <taxon>Hexapoda</taxon>
        <taxon>Insecta</taxon>
        <taxon>Pterygota</taxon>
        <taxon>Neoptera</taxon>
        <taxon>Endopterygota</taxon>
        <taxon>Hymenoptera</taxon>
        <taxon>Apocrita</taxon>
        <taxon>Aculeata</taxon>
        <taxon>Vespoidea</taxon>
        <taxon>Vespidae</taxon>
        <taxon>Vespinae</taxon>
        <taxon>Vespula</taxon>
    </lineage>
</organism>
<reference evidence="1 2" key="1">
    <citation type="journal article" date="2024" name="Ann. Entomol. Soc. Am.">
        <title>Genomic analyses of the southern and eastern yellowjacket wasps (Hymenoptera: Vespidae) reveal evolutionary signatures of social life.</title>
        <authorList>
            <person name="Catto M.A."/>
            <person name="Caine P.B."/>
            <person name="Orr S.E."/>
            <person name="Hunt B.G."/>
            <person name="Goodisman M.A.D."/>
        </authorList>
    </citation>
    <scope>NUCLEOTIDE SEQUENCE [LARGE SCALE GENOMIC DNA]</scope>
    <source>
        <strain evidence="1">232</strain>
        <tissue evidence="1">Head and thorax</tissue>
    </source>
</reference>
<evidence type="ECO:0000313" key="1">
    <source>
        <dbReference type="EMBL" id="KAL2747972.1"/>
    </source>
</evidence>
<dbReference type="Proteomes" id="UP001607303">
    <property type="component" value="Unassembled WGS sequence"/>
</dbReference>
<gene>
    <name evidence="1" type="ORF">V1477_003867</name>
</gene>
<dbReference type="AlphaFoldDB" id="A0ABD2CS64"/>
<sequence length="132" mass="15329">MTIEEVARSCVPPPYDIYSPSAKILPANRVLYQDHMTIEEVARPCVPPPYDIYFPVQKFNLWRARILDRKSSFDHMTIEEVARPCVPLPYDIYSPVRKFNFWRARILARKSSFVSGSHDDRRGGTIQRATSL</sequence>
<evidence type="ECO:0000313" key="2">
    <source>
        <dbReference type="Proteomes" id="UP001607303"/>
    </source>
</evidence>
<proteinExistence type="predicted"/>
<accession>A0ABD2CS64</accession>
<dbReference type="EMBL" id="JAYRBN010000034">
    <property type="protein sequence ID" value="KAL2747972.1"/>
    <property type="molecule type" value="Genomic_DNA"/>
</dbReference>
<keyword evidence="2" id="KW-1185">Reference proteome</keyword>